<keyword evidence="2" id="KW-1133">Transmembrane helix</keyword>
<feature type="compositionally biased region" description="Gly residues" evidence="1">
    <location>
        <begin position="15"/>
        <end position="30"/>
    </location>
</feature>
<dbReference type="EMBL" id="FMVT01000002">
    <property type="protein sequence ID" value="SCY09519.1"/>
    <property type="molecule type" value="Genomic_DNA"/>
</dbReference>
<protein>
    <recommendedName>
        <fullName evidence="5">H+/citrate symporter</fullName>
    </recommendedName>
</protein>
<feature type="transmembrane region" description="Helical" evidence="2">
    <location>
        <begin position="310"/>
        <end position="332"/>
    </location>
</feature>
<feature type="transmembrane region" description="Helical" evidence="2">
    <location>
        <begin position="381"/>
        <end position="400"/>
    </location>
</feature>
<reference evidence="3 4" key="1">
    <citation type="submission" date="2016-10" db="EMBL/GenBank/DDBJ databases">
        <authorList>
            <person name="de Groot N.N."/>
        </authorList>
    </citation>
    <scope>NUCLEOTIDE SEQUENCE [LARGE SCALE GENOMIC DNA]</scope>
    <source>
        <strain evidence="3 4">CGMCC 1.8925</strain>
    </source>
</reference>
<feature type="transmembrane region" description="Helical" evidence="2">
    <location>
        <begin position="282"/>
        <end position="304"/>
    </location>
</feature>
<feature type="transmembrane region" description="Helical" evidence="2">
    <location>
        <begin position="69"/>
        <end position="87"/>
    </location>
</feature>
<feature type="transmembrane region" description="Helical" evidence="2">
    <location>
        <begin position="123"/>
        <end position="141"/>
    </location>
</feature>
<feature type="transmembrane region" description="Helical" evidence="2">
    <location>
        <begin position="42"/>
        <end position="62"/>
    </location>
</feature>
<evidence type="ECO:0008006" key="5">
    <source>
        <dbReference type="Google" id="ProtNLM"/>
    </source>
</evidence>
<dbReference type="STRING" id="336292.SAMN05660710_00657"/>
<feature type="transmembrane region" description="Helical" evidence="2">
    <location>
        <begin position="215"/>
        <end position="237"/>
    </location>
</feature>
<name>A0A1G5D3W9_9RHOB</name>
<feature type="region of interest" description="Disordered" evidence="1">
    <location>
        <begin position="1"/>
        <end position="34"/>
    </location>
</feature>
<keyword evidence="4" id="KW-1185">Reference proteome</keyword>
<feature type="transmembrane region" description="Helical" evidence="2">
    <location>
        <begin position="353"/>
        <end position="375"/>
    </location>
</feature>
<gene>
    <name evidence="3" type="ORF">SAMN05660710_00657</name>
</gene>
<feature type="transmembrane region" description="Helical" evidence="2">
    <location>
        <begin position="435"/>
        <end position="460"/>
    </location>
</feature>
<feature type="transmembrane region" description="Helical" evidence="2">
    <location>
        <begin position="93"/>
        <end position="116"/>
    </location>
</feature>
<dbReference type="AlphaFoldDB" id="A0A1G5D3W9"/>
<proteinExistence type="predicted"/>
<keyword evidence="2" id="KW-0472">Membrane</keyword>
<organism evidence="3 4">
    <name type="scientific">Paracoccus tibetensis</name>
    <dbReference type="NCBI Taxonomy" id="336292"/>
    <lineage>
        <taxon>Bacteria</taxon>
        <taxon>Pseudomonadati</taxon>
        <taxon>Pseudomonadota</taxon>
        <taxon>Alphaproteobacteria</taxon>
        <taxon>Rhodobacterales</taxon>
        <taxon>Paracoccaceae</taxon>
        <taxon>Paracoccus</taxon>
    </lineage>
</organism>
<keyword evidence="2" id="KW-0812">Transmembrane</keyword>
<evidence type="ECO:0000256" key="2">
    <source>
        <dbReference type="SAM" id="Phobius"/>
    </source>
</evidence>
<sequence>MTCPTAPGNRQPARGSGGAGQNVPGQGGRTQGTVVTERQPSLALGGVLTIAVMICVILGQFLGTAAAQLAAAAAAIGALACFCLHVAPARLIFVAIGLAQTVAALALTEGGATALLDALGRGAFIVALFTALGTIRAAAGGSEAILSCGRFLAEQPPGRRYLALTAGGHLFGLVLMYGAISLLGGLAVQATAGLADPELRHHRLRRMLIAIQRGFAATLCWSPVAFSVVLATTLVPGASWSRVILPCLVSAALVMGTGWLMDWIFKPRLSAPPPERLPQAAGWLASLWPLLALLAIIAAAVAAVDVASGVGVVGAVMLVVPCLALGWIALQLASARGTARRVARFVTQELPGYRGEIVLLFMAAFIGHLGAHLLAPVMDRAGLDLAAVPAPVILVVLVWLIPVAGQAGMNPILAASLILPLLPSPEALGLHPAALVVAVTGGWAISGVTSPFTASVLLLGSLSGQPARQAGLRWNGAYALVLGVIMSGWAILLGRVL</sequence>
<dbReference type="Proteomes" id="UP000199502">
    <property type="component" value="Unassembled WGS sequence"/>
</dbReference>
<evidence type="ECO:0000256" key="1">
    <source>
        <dbReference type="SAM" id="MobiDB-lite"/>
    </source>
</evidence>
<feature type="transmembrane region" description="Helical" evidence="2">
    <location>
        <begin position="243"/>
        <end position="261"/>
    </location>
</feature>
<evidence type="ECO:0000313" key="4">
    <source>
        <dbReference type="Proteomes" id="UP000199502"/>
    </source>
</evidence>
<feature type="transmembrane region" description="Helical" evidence="2">
    <location>
        <begin position="472"/>
        <end position="492"/>
    </location>
</feature>
<accession>A0A1G5D3W9</accession>
<evidence type="ECO:0000313" key="3">
    <source>
        <dbReference type="EMBL" id="SCY09519.1"/>
    </source>
</evidence>
<feature type="transmembrane region" description="Helical" evidence="2">
    <location>
        <begin position="161"/>
        <end position="194"/>
    </location>
</feature>